<dbReference type="Proteomes" id="UP000800235">
    <property type="component" value="Unassembled WGS sequence"/>
</dbReference>
<dbReference type="AlphaFoldDB" id="A0A9P4NGI9"/>
<organism evidence="1 2">
    <name type="scientific">Tothia fuscella</name>
    <dbReference type="NCBI Taxonomy" id="1048955"/>
    <lineage>
        <taxon>Eukaryota</taxon>
        <taxon>Fungi</taxon>
        <taxon>Dikarya</taxon>
        <taxon>Ascomycota</taxon>
        <taxon>Pezizomycotina</taxon>
        <taxon>Dothideomycetes</taxon>
        <taxon>Pleosporomycetidae</taxon>
        <taxon>Venturiales</taxon>
        <taxon>Cylindrosympodiaceae</taxon>
        <taxon>Tothia</taxon>
    </lineage>
</organism>
<accession>A0A9P4NGI9</accession>
<dbReference type="EMBL" id="MU007111">
    <property type="protein sequence ID" value="KAF2420297.1"/>
    <property type="molecule type" value="Genomic_DNA"/>
</dbReference>
<dbReference type="Gene3D" id="3.30.710.10">
    <property type="entry name" value="Potassium Channel Kv1.1, Chain A"/>
    <property type="match status" value="1"/>
</dbReference>
<name>A0A9P4NGI9_9PEZI</name>
<evidence type="ECO:0000313" key="1">
    <source>
        <dbReference type="EMBL" id="KAF2420297.1"/>
    </source>
</evidence>
<gene>
    <name evidence="1" type="ORF">EJ08DRAFT_738648</name>
</gene>
<protein>
    <submittedName>
        <fullName evidence="1">Uncharacterized protein</fullName>
    </submittedName>
</protein>
<comment type="caution">
    <text evidence="1">The sequence shown here is derived from an EMBL/GenBank/DDBJ whole genome shotgun (WGS) entry which is preliminary data.</text>
</comment>
<reference evidence="1" key="1">
    <citation type="journal article" date="2020" name="Stud. Mycol.">
        <title>101 Dothideomycetes genomes: a test case for predicting lifestyles and emergence of pathogens.</title>
        <authorList>
            <person name="Haridas S."/>
            <person name="Albert R."/>
            <person name="Binder M."/>
            <person name="Bloem J."/>
            <person name="Labutti K."/>
            <person name="Salamov A."/>
            <person name="Andreopoulos B."/>
            <person name="Baker S."/>
            <person name="Barry K."/>
            <person name="Bills G."/>
            <person name="Bluhm B."/>
            <person name="Cannon C."/>
            <person name="Castanera R."/>
            <person name="Culley D."/>
            <person name="Daum C."/>
            <person name="Ezra D."/>
            <person name="Gonzalez J."/>
            <person name="Henrissat B."/>
            <person name="Kuo A."/>
            <person name="Liang C."/>
            <person name="Lipzen A."/>
            <person name="Lutzoni F."/>
            <person name="Magnuson J."/>
            <person name="Mondo S."/>
            <person name="Nolan M."/>
            <person name="Ohm R."/>
            <person name="Pangilinan J."/>
            <person name="Park H.-J."/>
            <person name="Ramirez L."/>
            <person name="Alfaro M."/>
            <person name="Sun H."/>
            <person name="Tritt A."/>
            <person name="Yoshinaga Y."/>
            <person name="Zwiers L.-H."/>
            <person name="Turgeon B."/>
            <person name="Goodwin S."/>
            <person name="Spatafora J."/>
            <person name="Crous P."/>
            <person name="Grigoriev I."/>
        </authorList>
    </citation>
    <scope>NUCLEOTIDE SEQUENCE</scope>
    <source>
        <strain evidence="1">CBS 130266</strain>
    </source>
</reference>
<evidence type="ECO:0000313" key="2">
    <source>
        <dbReference type="Proteomes" id="UP000800235"/>
    </source>
</evidence>
<keyword evidence="2" id="KW-1185">Reference proteome</keyword>
<sequence>MVQPDEIVIDPWGDREIVLTTDEPVVRLSVFSVASPKHIRSITTIQVRNSVLIAAPNASGLPTSNYFQRLLHGGFKETDQNSISLEEDDEKAMAVFLRVLHHLGINLTFTYLIRYCGPSRGRLRTMLHRELFKDAFICTYKVKKDKCKIVAEYNFHRALYETTSGL</sequence>
<proteinExistence type="predicted"/>
<dbReference type="InterPro" id="IPR011333">
    <property type="entry name" value="SKP1/BTB/POZ_sf"/>
</dbReference>